<dbReference type="PANTHER" id="PTHR18947">
    <property type="entry name" value="HOOK PROTEINS"/>
    <property type="match status" value="1"/>
</dbReference>
<dbReference type="Proteomes" id="UP001497444">
    <property type="component" value="Chromosome 13"/>
</dbReference>
<evidence type="ECO:0000256" key="1">
    <source>
        <dbReference type="SAM" id="Coils"/>
    </source>
</evidence>
<evidence type="ECO:0000313" key="4">
    <source>
        <dbReference type="EMBL" id="CAK9260314.1"/>
    </source>
</evidence>
<dbReference type="Gene3D" id="1.20.5.1000">
    <property type="entry name" value="arf6 gtpase in complex with a specific effector, jip4"/>
    <property type="match status" value="1"/>
</dbReference>
<evidence type="ECO:0000256" key="2">
    <source>
        <dbReference type="SAM" id="MobiDB-lite"/>
    </source>
</evidence>
<keyword evidence="1" id="KW-0175">Coiled coil</keyword>
<evidence type="ECO:0000256" key="3">
    <source>
        <dbReference type="SAM" id="Phobius"/>
    </source>
</evidence>
<gene>
    <name evidence="4" type="ORF">CSSPJE1EN1_LOCUS5792</name>
</gene>
<feature type="coiled-coil region" evidence="1">
    <location>
        <begin position="485"/>
        <end position="558"/>
    </location>
</feature>
<feature type="compositionally biased region" description="Basic and acidic residues" evidence="2">
    <location>
        <begin position="25"/>
        <end position="41"/>
    </location>
</feature>
<sequence>MPGHQHHKKHHGGRKRATPSGNVESDDRMSNGSENGDRVSETGDQESEVGNHVEHAQPPSPLAYEALRDRSPSPQFSDKPPVSPSHQDTRLINGDNKDVLGSPRTPRTPPTEDQKVAMLHDLNDKLVRQVASLRSDRDSLTKKVSQLEEELTAAKEAQEEIAALKIEHMNQMKEFFDKTHVIEEENASLKDEASKLNQERIALIEEKDSLSIEKRELDTAVSKLNSKLTEISACIEEAEKMALAEKSKTKEAQEQISTLHKEYSDQISELVGKTGVKEEEISSLREEASKLRQERSVLIDEKNELEVSMSKKIQELEASSCSVAAAKEMASAAKSRENEAKELNVALQREHASKVTELTNRIHELEEESFSSKEEASSLTQQMTVLSKERNSIAVEKNHLESHLEDVQKMAFAAKSRAEELEDELLSLKRDHTKEVQELANKIHVSEEASSTLREETKRLHKDVTALIEAKNSLDCEKIDLEAAASRLTSELAASLAQIEDANRLALASKSEAEEAQEVIAALKTEHTNQMKELANRRQVLEEEISALKEETSSLSKKFTALIEEKDSLSDGNRGLEAAVSRLSMKLEESAANVQEAGKMTTAANLKAEEAWKEIAVLKLEHMNQVQELTNRGHLSEEEINSLKEEVSKLSKEKASLMEEKNALYIENKDLKVTVSELSSKLSTLSAHVEEAESNATVTKSRLEVLEKEMGTLSTGNEILEKEKAYLQAVAGKRAADLENLNREQELLREELEQVSSVLSKAEEELTCAKLVIERLHSEEERLEQENGKLALELADQLAHHGEEMDSHTRNFGTKVEGLEATILRLEDDLRVAKGEAAETLQICEMDKEAFSVEVEMLNGKVESLEEELNTARLQAKQLQDTQTKDFAVKVKSLEATISSLQDELQVSKSKPADLLNESSESTDSSARTQSELATWQEQIKVLNASLKKANFEKDTSDQKAQELASELSSLKISLQLKTKIASYGFPAATASGALAAVGVMAFLKNFRRQ</sequence>
<proteinExistence type="predicted"/>
<feature type="compositionally biased region" description="Basic residues" evidence="2">
    <location>
        <begin position="1"/>
        <end position="17"/>
    </location>
</feature>
<accession>A0ABP0W0P3</accession>
<feature type="coiled-coil region" evidence="1">
    <location>
        <begin position="123"/>
        <end position="456"/>
    </location>
</feature>
<feature type="region of interest" description="Disordered" evidence="2">
    <location>
        <begin position="1"/>
        <end position="114"/>
    </location>
</feature>
<keyword evidence="3" id="KW-0472">Membrane</keyword>
<dbReference type="PANTHER" id="PTHR18947:SF28">
    <property type="entry name" value="GIRDIN, ISOFORM A"/>
    <property type="match status" value="1"/>
</dbReference>
<keyword evidence="3" id="KW-0812">Transmembrane</keyword>
<dbReference type="EMBL" id="OZ020108">
    <property type="protein sequence ID" value="CAK9260314.1"/>
    <property type="molecule type" value="Genomic_DNA"/>
</dbReference>
<feature type="transmembrane region" description="Helical" evidence="3">
    <location>
        <begin position="984"/>
        <end position="1004"/>
    </location>
</feature>
<keyword evidence="5" id="KW-1185">Reference proteome</keyword>
<evidence type="ECO:0000313" key="5">
    <source>
        <dbReference type="Proteomes" id="UP001497444"/>
    </source>
</evidence>
<name>A0ABP0W0P3_9BRYO</name>
<keyword evidence="3" id="KW-1133">Transmembrane helix</keyword>
<protein>
    <submittedName>
        <fullName evidence="4">Uncharacterized protein</fullName>
    </submittedName>
</protein>
<feature type="compositionally biased region" description="Polar residues" evidence="2">
    <location>
        <begin position="917"/>
        <end position="930"/>
    </location>
</feature>
<reference evidence="4" key="1">
    <citation type="submission" date="2024-02" db="EMBL/GenBank/DDBJ databases">
        <authorList>
            <consortium name="ELIXIR-Norway"/>
            <consortium name="Elixir Norway"/>
        </authorList>
    </citation>
    <scope>NUCLEOTIDE SEQUENCE</scope>
</reference>
<organism evidence="4 5">
    <name type="scientific">Sphagnum jensenii</name>
    <dbReference type="NCBI Taxonomy" id="128206"/>
    <lineage>
        <taxon>Eukaryota</taxon>
        <taxon>Viridiplantae</taxon>
        <taxon>Streptophyta</taxon>
        <taxon>Embryophyta</taxon>
        <taxon>Bryophyta</taxon>
        <taxon>Sphagnophytina</taxon>
        <taxon>Sphagnopsida</taxon>
        <taxon>Sphagnales</taxon>
        <taxon>Sphagnaceae</taxon>
        <taxon>Sphagnum</taxon>
    </lineage>
</organism>
<feature type="region of interest" description="Disordered" evidence="2">
    <location>
        <begin position="909"/>
        <end position="930"/>
    </location>
</feature>